<evidence type="ECO:0000259" key="6">
    <source>
        <dbReference type="PROSITE" id="PS51263"/>
    </source>
</evidence>
<evidence type="ECO:0000313" key="7">
    <source>
        <dbReference type="EMBL" id="CAJ0581209.1"/>
    </source>
</evidence>
<dbReference type="AlphaFoldDB" id="A0AA36G6J6"/>
<evidence type="ECO:0000313" key="8">
    <source>
        <dbReference type="Proteomes" id="UP001177023"/>
    </source>
</evidence>
<proteinExistence type="inferred from homology"/>
<dbReference type="GO" id="GO:0071846">
    <property type="term" value="P:actin filament debranching"/>
    <property type="evidence" value="ECO:0007669"/>
    <property type="project" value="InterPro"/>
</dbReference>
<dbReference type="PANTHER" id="PTHR11249:SF2">
    <property type="entry name" value="GLIA MATURATION FACTOR"/>
    <property type="match status" value="1"/>
</dbReference>
<dbReference type="Gene3D" id="3.40.20.10">
    <property type="entry name" value="Severin"/>
    <property type="match status" value="1"/>
</dbReference>
<gene>
    <name evidence="7" type="ORF">MSPICULIGERA_LOCUS19375</name>
</gene>
<dbReference type="InterPro" id="IPR002108">
    <property type="entry name" value="ADF-H"/>
</dbReference>
<dbReference type="GO" id="GO:0005634">
    <property type="term" value="C:nucleus"/>
    <property type="evidence" value="ECO:0007669"/>
    <property type="project" value="UniProtKB-SubCell"/>
</dbReference>
<dbReference type="PIRSF" id="PIRSF001788">
    <property type="entry name" value="GMF-beta"/>
    <property type="match status" value="1"/>
</dbReference>
<feature type="non-terminal residue" evidence="7">
    <location>
        <position position="139"/>
    </location>
</feature>
<evidence type="ECO:0000256" key="5">
    <source>
        <dbReference type="ARBA" id="ARBA00023242"/>
    </source>
</evidence>
<evidence type="ECO:0000256" key="2">
    <source>
        <dbReference type="ARBA" id="ARBA00004496"/>
    </source>
</evidence>
<feature type="domain" description="ADF-H" evidence="6">
    <location>
        <begin position="4"/>
        <end position="139"/>
    </location>
</feature>
<dbReference type="Proteomes" id="UP001177023">
    <property type="component" value="Unassembled WGS sequence"/>
</dbReference>
<evidence type="ECO:0000256" key="3">
    <source>
        <dbReference type="ARBA" id="ARBA00010055"/>
    </source>
</evidence>
<dbReference type="Pfam" id="PF00241">
    <property type="entry name" value="Cofilin_ADF"/>
    <property type="match status" value="1"/>
</dbReference>
<dbReference type="SMART" id="SM00102">
    <property type="entry name" value="ADF"/>
    <property type="match status" value="1"/>
</dbReference>
<accession>A0AA36G6J6</accession>
<dbReference type="InterPro" id="IPR011171">
    <property type="entry name" value="GMF"/>
</dbReference>
<keyword evidence="5" id="KW-0539">Nucleus</keyword>
<comment type="similarity">
    <text evidence="3">Belongs to the actin-binding proteins ADF family. GMF subfamily.</text>
</comment>
<name>A0AA36G6J6_9BILA</name>
<organism evidence="7 8">
    <name type="scientific">Mesorhabditis spiculigera</name>
    <dbReference type="NCBI Taxonomy" id="96644"/>
    <lineage>
        <taxon>Eukaryota</taxon>
        <taxon>Metazoa</taxon>
        <taxon>Ecdysozoa</taxon>
        <taxon>Nematoda</taxon>
        <taxon>Chromadorea</taxon>
        <taxon>Rhabditida</taxon>
        <taxon>Rhabditina</taxon>
        <taxon>Rhabditomorpha</taxon>
        <taxon>Rhabditoidea</taxon>
        <taxon>Rhabditidae</taxon>
        <taxon>Mesorhabditinae</taxon>
        <taxon>Mesorhabditis</taxon>
    </lineage>
</organism>
<keyword evidence="8" id="KW-1185">Reference proteome</keyword>
<dbReference type="SUPFAM" id="SSF55753">
    <property type="entry name" value="Actin depolymerizing proteins"/>
    <property type="match status" value="1"/>
</dbReference>
<dbReference type="GO" id="GO:0003779">
    <property type="term" value="F:actin binding"/>
    <property type="evidence" value="ECO:0007669"/>
    <property type="project" value="InterPro"/>
</dbReference>
<evidence type="ECO:0000256" key="1">
    <source>
        <dbReference type="ARBA" id="ARBA00004123"/>
    </source>
</evidence>
<dbReference type="PROSITE" id="PS51263">
    <property type="entry name" value="ADF_H"/>
    <property type="match status" value="1"/>
</dbReference>
<protein>
    <recommendedName>
        <fullName evidence="6">ADF-H domain-containing protein</fullName>
    </recommendedName>
</protein>
<reference evidence="7" key="1">
    <citation type="submission" date="2023-06" db="EMBL/GenBank/DDBJ databases">
        <authorList>
            <person name="Delattre M."/>
        </authorList>
    </citation>
    <scope>NUCLEOTIDE SEQUENCE</scope>
    <source>
        <strain evidence="7">AF72</strain>
    </source>
</reference>
<dbReference type="FunFam" id="3.40.20.10:FF:000026">
    <property type="entry name" value="Glia maturation factor"/>
    <property type="match status" value="1"/>
</dbReference>
<dbReference type="CDD" id="cd11283">
    <property type="entry name" value="ADF_GMF-beta_like"/>
    <property type="match status" value="1"/>
</dbReference>
<comment type="subcellular location">
    <subcellularLocation>
        <location evidence="2">Cytoplasm</location>
    </subcellularLocation>
    <subcellularLocation>
        <location evidence="1">Nucleus</location>
    </subcellularLocation>
</comment>
<evidence type="ECO:0000256" key="4">
    <source>
        <dbReference type="ARBA" id="ARBA00022490"/>
    </source>
</evidence>
<comment type="caution">
    <text evidence="7">The sequence shown here is derived from an EMBL/GenBank/DDBJ whole genome shotgun (WGS) entry which is preliminary data.</text>
</comment>
<dbReference type="GO" id="GO:0071933">
    <property type="term" value="F:Arp2/3 complex binding"/>
    <property type="evidence" value="ECO:0007669"/>
    <property type="project" value="InterPro"/>
</dbReference>
<dbReference type="GO" id="GO:0030864">
    <property type="term" value="C:cortical actin cytoskeleton"/>
    <property type="evidence" value="ECO:0007669"/>
    <property type="project" value="TreeGrafter"/>
</dbReference>
<dbReference type="InterPro" id="IPR029006">
    <property type="entry name" value="ADF-H/Gelsolin-like_dom_sf"/>
</dbReference>
<sequence length="139" mass="15931">MASTIAISTIPDDVKERLKKFRFEKRDGTQALLLKIDKATQQFLVDTELNDCDIEEVAEELPAQQPRFLLLSYKQVHDDGRISNPMCLVFYSPAGCPPDMQMLYAGSRNTLVNECELTKNFDIRDAEELTEQYVHAKCR</sequence>
<keyword evidence="4" id="KW-0963">Cytoplasm</keyword>
<dbReference type="EMBL" id="CATQJA010002662">
    <property type="protein sequence ID" value="CAJ0581209.1"/>
    <property type="molecule type" value="Genomic_DNA"/>
</dbReference>
<dbReference type="GO" id="GO:0034316">
    <property type="term" value="P:negative regulation of Arp2/3 complex-mediated actin nucleation"/>
    <property type="evidence" value="ECO:0007669"/>
    <property type="project" value="TreeGrafter"/>
</dbReference>
<dbReference type="PANTHER" id="PTHR11249">
    <property type="entry name" value="GLIAL FACTOR NATURATION FACTOR"/>
    <property type="match status" value="1"/>
</dbReference>